<dbReference type="EMBL" id="AOHS01000063">
    <property type="protein sequence ID" value="ELY23224.1"/>
    <property type="molecule type" value="Genomic_DNA"/>
</dbReference>
<gene>
    <name evidence="1" type="ordered locus">Nmag_1610</name>
    <name evidence="2" type="ORF">C500_20581</name>
</gene>
<proteinExistence type="predicted"/>
<dbReference type="KEGG" id="nmg:Nmag_1610"/>
<reference evidence="1 3" key="2">
    <citation type="journal article" date="2012" name="BMC Genomics">
        <title>A comparative genomics perspective on the genetic content of the alkaliphilic haloarchaeon Natrialba magadii ATCC 43099T.</title>
        <authorList>
            <person name="Siddaramappa S."/>
            <person name="Challacombe J.F."/>
            <person name="Decastro R.E."/>
            <person name="Pfeiffer F."/>
            <person name="Sastre D.E."/>
            <person name="Gimenez M.I."/>
            <person name="Paggi R.A."/>
            <person name="Detter J.C."/>
            <person name="Davenport K.W."/>
            <person name="Goodwin L.A."/>
            <person name="Kyrpides N."/>
            <person name="Tapia R."/>
            <person name="Pitluck S."/>
            <person name="Lucas S."/>
            <person name="Woyke T."/>
            <person name="Maupin-Furlow J.A."/>
        </authorList>
    </citation>
    <scope>NUCLEOTIDE SEQUENCE [LARGE SCALE GENOMIC DNA]</scope>
    <source>
        <strain evidence="1">ATCC 43099</strain>
        <strain evidence="3">ATCC 43099 / DSM 3394 / CCM 3739 / CIP 104546 / IAM 13178 / JCM 8861 / NBRC 102185 / NCIMB 2190 / MS3</strain>
    </source>
</reference>
<evidence type="ECO:0000313" key="1">
    <source>
        <dbReference type="EMBL" id="ADD05186.1"/>
    </source>
</evidence>
<sequence>MLARVQFALAKAIGYAICEPKLRLGRRRHDNHCDECGEHCGRYYAQKLEFTLGENPETSTSRAKLRAMWNAEYVRVCLECSVKLETESENSTRTEGGEQA</sequence>
<dbReference type="InterPro" id="IPR013083">
    <property type="entry name" value="Znf_RING/FYVE/PHD"/>
</dbReference>
<reference evidence="1" key="4">
    <citation type="submission" date="2016-09" db="EMBL/GenBank/DDBJ databases">
        <authorList>
            <person name="Pfeiffer F."/>
        </authorList>
    </citation>
    <scope>NUCLEOTIDE SEQUENCE</scope>
    <source>
        <strain evidence="1">ATCC 43099</strain>
    </source>
</reference>
<evidence type="ECO:0000313" key="2">
    <source>
        <dbReference type="EMBL" id="ELY23224.1"/>
    </source>
</evidence>
<dbReference type="Proteomes" id="UP000011543">
    <property type="component" value="Unassembled WGS sequence"/>
</dbReference>
<dbReference type="OrthoDB" id="202140at2157"/>
<reference evidence="3" key="1">
    <citation type="submission" date="2010-02" db="EMBL/GenBank/DDBJ databases">
        <title>Complete sequence of chromosome of Natrialba magadii ATCC 43099.</title>
        <authorList>
            <consortium name="US DOE Joint Genome Institute"/>
            <person name="Lucas S."/>
            <person name="Copeland A."/>
            <person name="Lapidus A."/>
            <person name="Cheng J.-F."/>
            <person name="Bruce D."/>
            <person name="Goodwin L."/>
            <person name="Pitluck S."/>
            <person name="Davenport K."/>
            <person name="Saunders E."/>
            <person name="Detter J.C."/>
            <person name="Han C."/>
            <person name="Tapia R."/>
            <person name="Land M."/>
            <person name="Hauser L."/>
            <person name="Kyrpides N."/>
            <person name="Mikhailova N."/>
            <person name="De Castro R.E."/>
            <person name="Maupin-Furlow J.A."/>
            <person name="Woyke T."/>
        </authorList>
    </citation>
    <scope>NUCLEOTIDE SEQUENCE [LARGE SCALE GENOMIC DNA]</scope>
    <source>
        <strain evidence="3">ATCC 43099 / DSM 3394 / CCM 3739 / CIP 104546 / IAM 13178 / JCM 8861 / NBRC 102185 / NCIMB 2190 / MS3</strain>
    </source>
</reference>
<dbReference type="RefSeq" id="WP_004217477.1">
    <property type="nucleotide sequence ID" value="NC_013922.1"/>
</dbReference>
<evidence type="ECO:0000313" key="4">
    <source>
        <dbReference type="Proteomes" id="UP000011543"/>
    </source>
</evidence>
<dbReference type="PATRIC" id="fig|547559.17.peg.4065"/>
<reference evidence="2 4" key="3">
    <citation type="journal article" date="2014" name="PLoS Genet.">
        <title>Phylogenetically driven sequencing of extremely halophilic archaea reveals strategies for static and dynamic osmo-response.</title>
        <authorList>
            <person name="Becker E.A."/>
            <person name="Seitzer P.M."/>
            <person name="Tritt A."/>
            <person name="Larsen D."/>
            <person name="Krusor M."/>
            <person name="Yao A.I."/>
            <person name="Wu D."/>
            <person name="Madern D."/>
            <person name="Eisen J.A."/>
            <person name="Darling A.E."/>
            <person name="Facciotti M.T."/>
        </authorList>
    </citation>
    <scope>NUCLEOTIDE SEQUENCE [LARGE SCALE GENOMIC DNA]</scope>
    <source>
        <strain evidence="4">ATCC 43099 / DSM 3394 / CCM 3739 / CIP 104546 / IAM 13178 / JCM 8861 / NBRC 102185 / NCIMB 2190 / MS3</strain>
        <strain evidence="2">MS-3</strain>
    </source>
</reference>
<keyword evidence="3" id="KW-1185">Reference proteome</keyword>
<accession>D3SUC8</accession>
<dbReference type="Proteomes" id="UP000001879">
    <property type="component" value="Chromosome"/>
</dbReference>
<dbReference type="HOGENOM" id="CLU_2299414_0_0_2"/>
<dbReference type="Gene3D" id="3.30.40.10">
    <property type="entry name" value="Zinc/RING finger domain, C3HC4 (zinc finger)"/>
    <property type="match status" value="1"/>
</dbReference>
<dbReference type="eggNOG" id="arCOG13449">
    <property type="taxonomic scope" value="Archaea"/>
</dbReference>
<protein>
    <submittedName>
        <fullName evidence="1">Uncharacterized protein</fullName>
    </submittedName>
</protein>
<evidence type="ECO:0000313" key="3">
    <source>
        <dbReference type="Proteomes" id="UP000001879"/>
    </source>
</evidence>
<dbReference type="EMBL" id="CP001932">
    <property type="protein sequence ID" value="ADD05186.1"/>
    <property type="molecule type" value="Genomic_DNA"/>
</dbReference>
<organism evidence="1 3">
    <name type="scientific">Natrialba magadii (strain ATCC 43099 / DSM 3394 / CCM 3739 / CIP 104546 / IAM 13178 / JCM 8861 / NBRC 102185 / NCIMB 2190 / MS3)</name>
    <name type="common">Natronobacterium magadii</name>
    <dbReference type="NCBI Taxonomy" id="547559"/>
    <lineage>
        <taxon>Archaea</taxon>
        <taxon>Methanobacteriati</taxon>
        <taxon>Methanobacteriota</taxon>
        <taxon>Stenosarchaea group</taxon>
        <taxon>Halobacteria</taxon>
        <taxon>Halobacteriales</taxon>
        <taxon>Natrialbaceae</taxon>
        <taxon>Natrialba</taxon>
    </lineage>
</organism>
<dbReference type="GeneID" id="8824445"/>
<dbReference type="PaxDb" id="547559-Nmag_1610"/>
<dbReference type="AlphaFoldDB" id="D3SUC8"/>
<dbReference type="STRING" id="547559.Nmag_1610"/>
<name>D3SUC8_NATMM</name>